<dbReference type="AlphaFoldDB" id="A0A0C3AG92"/>
<gene>
    <name evidence="1" type="ORF">M408DRAFT_332253</name>
</gene>
<accession>A0A0C3AG92</accession>
<evidence type="ECO:0000313" key="1">
    <source>
        <dbReference type="EMBL" id="KIM23645.1"/>
    </source>
</evidence>
<name>A0A0C3AG92_SERVB</name>
<evidence type="ECO:0000313" key="2">
    <source>
        <dbReference type="Proteomes" id="UP000054097"/>
    </source>
</evidence>
<sequence>MASSHSARCGAAPITARAISRDSASSESTRDSIAAKYSLWSSTLASSDGPASNRSKGGLGFLYFIKY</sequence>
<reference evidence="2" key="2">
    <citation type="submission" date="2015-01" db="EMBL/GenBank/DDBJ databases">
        <title>Evolutionary Origins and Diversification of the Mycorrhizal Mutualists.</title>
        <authorList>
            <consortium name="DOE Joint Genome Institute"/>
            <consortium name="Mycorrhizal Genomics Consortium"/>
            <person name="Kohler A."/>
            <person name="Kuo A."/>
            <person name="Nagy L.G."/>
            <person name="Floudas D."/>
            <person name="Copeland A."/>
            <person name="Barry K.W."/>
            <person name="Cichocki N."/>
            <person name="Veneault-Fourrey C."/>
            <person name="LaButti K."/>
            <person name="Lindquist E.A."/>
            <person name="Lipzen A."/>
            <person name="Lundell T."/>
            <person name="Morin E."/>
            <person name="Murat C."/>
            <person name="Riley R."/>
            <person name="Ohm R."/>
            <person name="Sun H."/>
            <person name="Tunlid A."/>
            <person name="Henrissat B."/>
            <person name="Grigoriev I.V."/>
            <person name="Hibbett D.S."/>
            <person name="Martin F."/>
        </authorList>
    </citation>
    <scope>NUCLEOTIDE SEQUENCE [LARGE SCALE GENOMIC DNA]</scope>
    <source>
        <strain evidence="2">MAFF 305830</strain>
    </source>
</reference>
<dbReference type="EMBL" id="KN824334">
    <property type="protein sequence ID" value="KIM23645.1"/>
    <property type="molecule type" value="Genomic_DNA"/>
</dbReference>
<protein>
    <submittedName>
        <fullName evidence="1">Uncharacterized protein</fullName>
    </submittedName>
</protein>
<reference evidence="1 2" key="1">
    <citation type="submission" date="2014-04" db="EMBL/GenBank/DDBJ databases">
        <authorList>
            <consortium name="DOE Joint Genome Institute"/>
            <person name="Kuo A."/>
            <person name="Zuccaro A."/>
            <person name="Kohler A."/>
            <person name="Nagy L.G."/>
            <person name="Floudas D."/>
            <person name="Copeland A."/>
            <person name="Barry K.W."/>
            <person name="Cichocki N."/>
            <person name="Veneault-Fourrey C."/>
            <person name="LaButti K."/>
            <person name="Lindquist E.A."/>
            <person name="Lipzen A."/>
            <person name="Lundell T."/>
            <person name="Morin E."/>
            <person name="Murat C."/>
            <person name="Sun H."/>
            <person name="Tunlid A."/>
            <person name="Henrissat B."/>
            <person name="Grigoriev I.V."/>
            <person name="Hibbett D.S."/>
            <person name="Martin F."/>
            <person name="Nordberg H.P."/>
            <person name="Cantor M.N."/>
            <person name="Hua S.X."/>
        </authorList>
    </citation>
    <scope>NUCLEOTIDE SEQUENCE [LARGE SCALE GENOMIC DNA]</scope>
    <source>
        <strain evidence="1 2">MAFF 305830</strain>
    </source>
</reference>
<proteinExistence type="predicted"/>
<dbReference type="HOGENOM" id="CLU_2814025_0_0_1"/>
<dbReference type="Proteomes" id="UP000054097">
    <property type="component" value="Unassembled WGS sequence"/>
</dbReference>
<organism evidence="1 2">
    <name type="scientific">Serendipita vermifera MAFF 305830</name>
    <dbReference type="NCBI Taxonomy" id="933852"/>
    <lineage>
        <taxon>Eukaryota</taxon>
        <taxon>Fungi</taxon>
        <taxon>Dikarya</taxon>
        <taxon>Basidiomycota</taxon>
        <taxon>Agaricomycotina</taxon>
        <taxon>Agaricomycetes</taxon>
        <taxon>Sebacinales</taxon>
        <taxon>Serendipitaceae</taxon>
        <taxon>Serendipita</taxon>
    </lineage>
</organism>
<keyword evidence="2" id="KW-1185">Reference proteome</keyword>